<gene>
    <name evidence="13" type="ORF">pdam_00008199</name>
</gene>
<evidence type="ECO:0000256" key="4">
    <source>
        <dbReference type="ARBA" id="ARBA00022989"/>
    </source>
</evidence>
<keyword evidence="7" id="KW-0675">Receptor</keyword>
<keyword evidence="3" id="KW-0677">Repeat</keyword>
<feature type="disulfide bond" evidence="9">
    <location>
        <begin position="723"/>
        <end position="741"/>
    </location>
</feature>
<keyword evidence="6 9" id="KW-1015">Disulfide bond</keyword>
<evidence type="ECO:0000256" key="6">
    <source>
        <dbReference type="ARBA" id="ARBA00023157"/>
    </source>
</evidence>
<dbReference type="InterPro" id="IPR001368">
    <property type="entry name" value="TNFR/NGFR_Cys_rich_reg"/>
</dbReference>
<dbReference type="Proteomes" id="UP000275408">
    <property type="component" value="Unassembled WGS sequence"/>
</dbReference>
<proteinExistence type="predicted"/>
<dbReference type="GO" id="GO:0005886">
    <property type="term" value="C:plasma membrane"/>
    <property type="evidence" value="ECO:0007669"/>
    <property type="project" value="TreeGrafter"/>
</dbReference>
<feature type="disulfide bond" evidence="9">
    <location>
        <begin position="702"/>
        <end position="717"/>
    </location>
</feature>
<keyword evidence="2 11" id="KW-0812">Transmembrane</keyword>
<dbReference type="InterPro" id="IPR047526">
    <property type="entry name" value="TNR19/27/EDAR"/>
</dbReference>
<feature type="compositionally biased region" description="Low complexity" evidence="10">
    <location>
        <begin position="299"/>
        <end position="308"/>
    </location>
</feature>
<evidence type="ECO:0000256" key="2">
    <source>
        <dbReference type="ARBA" id="ARBA00022692"/>
    </source>
</evidence>
<evidence type="ECO:0000256" key="7">
    <source>
        <dbReference type="ARBA" id="ARBA00023170"/>
    </source>
</evidence>
<dbReference type="GO" id="GO:0046330">
    <property type="term" value="P:positive regulation of JNK cascade"/>
    <property type="evidence" value="ECO:0007669"/>
    <property type="project" value="InterPro"/>
</dbReference>
<feature type="compositionally biased region" description="Basic and acidic residues" evidence="10">
    <location>
        <begin position="1055"/>
        <end position="1068"/>
    </location>
</feature>
<dbReference type="PROSITE" id="PS50050">
    <property type="entry name" value="TNFR_NGFR_2"/>
    <property type="match status" value="2"/>
</dbReference>
<dbReference type="OrthoDB" id="10423653at2759"/>
<feature type="region of interest" description="Disordered" evidence="10">
    <location>
        <begin position="1208"/>
        <end position="1229"/>
    </location>
</feature>
<dbReference type="PANTHER" id="PTHR12120">
    <property type="entry name" value="TNFR-CYS DOMAIN-CONTAINING PROTEIN"/>
    <property type="match status" value="1"/>
</dbReference>
<reference evidence="13 14" key="1">
    <citation type="journal article" date="2018" name="Sci. Rep.">
        <title>Comparative analysis of the Pocillopora damicornis genome highlights role of immune system in coral evolution.</title>
        <authorList>
            <person name="Cunning R."/>
            <person name="Bay R.A."/>
            <person name="Gillette P."/>
            <person name="Baker A.C."/>
            <person name="Traylor-Knowles N."/>
        </authorList>
    </citation>
    <scope>NUCLEOTIDE SEQUENCE [LARGE SCALE GENOMIC DNA]</scope>
    <source>
        <strain evidence="13">RSMAS</strain>
        <tissue evidence="13">Whole animal</tissue>
    </source>
</reference>
<evidence type="ECO:0000256" key="10">
    <source>
        <dbReference type="SAM" id="MobiDB-lite"/>
    </source>
</evidence>
<feature type="transmembrane region" description="Helical" evidence="11">
    <location>
        <begin position="864"/>
        <end position="887"/>
    </location>
</feature>
<feature type="region of interest" description="Disordered" evidence="10">
    <location>
        <begin position="972"/>
        <end position="1076"/>
    </location>
</feature>
<feature type="disulfide bond" evidence="9">
    <location>
        <begin position="183"/>
        <end position="196"/>
    </location>
</feature>
<dbReference type="InterPro" id="IPR011029">
    <property type="entry name" value="DEATH-like_dom_sf"/>
</dbReference>
<dbReference type="PANTHER" id="PTHR12120:SF10">
    <property type="entry name" value="TNFR-CYS DOMAIN-CONTAINING PROTEIN"/>
    <property type="match status" value="1"/>
</dbReference>
<keyword evidence="14" id="KW-1185">Reference proteome</keyword>
<dbReference type="Pfam" id="PF00020">
    <property type="entry name" value="TNFR_c6"/>
    <property type="match status" value="2"/>
</dbReference>
<dbReference type="PROSITE" id="PS00652">
    <property type="entry name" value="TNFR_NGFR_1"/>
    <property type="match status" value="2"/>
</dbReference>
<comment type="caution">
    <text evidence="13">The sequence shown here is derived from an EMBL/GenBank/DDBJ whole genome shotgun (WGS) entry which is preliminary data.</text>
</comment>
<sequence>MIKRSAWRAQYAPQGKHWSRTAPWSRTLGAAQSARKDFILFRLVLLVGLARIVALKEVCHFELTQSQEKCLVNSRVYGEKTCDEENEVRQMGYDRIFTTTVILVAMLQVRIGSCTACQDGEITYQSNKAGEKDKCAPCIDCPDGMEPSIACGTVAKNGTLLHCVACREGTYSDTYGKEQCTPCSLCSAGRTVTRNCSRTENSRCGSCKHGYYEKEVVDGLIYDCEPCSGCCGDGKDEFEDQCKAQGLPRHRRCKLRKTDSDCQRINMMIKLTPSPTTPQRKSTAERRTNKLKSSDKTTQRSSSTTHRSFASSNTVIASAAFTSFFETSIAFQRRRNKTSDEGHGKSKTTLSVDTKRPISVSINSREEISRSIKAVIGILASLSLVACIVKIKTIATFFKWVRCRPFSRSRDAEHDEHTESVLLDNITTLTNVDPLGVLVCMKDLKSCSLETYEKVWKRLDKKLENTKKGNYKDVASEFKFEEEDIWEFEKELHSSSFNDLREKNGRLREEAARVGLKLNARKRKTLRSEFVRNRENIVVNDEEVEDIEGFAYLGAIIDKEGGGSKDMRNRLQKREARRGGRAGMCKASACDSICYFFEDIRKTLDSKMGERLLNIAHPDSANLTSSGVSTAKKDAIIAICFVALLCRTGADVLCKPDQILLTYTGKVGYQCLDCPTCPPGSQPSVPCGSTIENWTAIHCVPCPLGKAFSDNYDKAQCAACSVCSTGKAVLKNCTRVSNSKCSRCRNGYYYESFSFACKPCVECCSDGNDEFAKECERYDHKCQVRPTPCSHTRTTLLGTTTPTGTLPTTQETHLTDMYNKTTTGHKEEKGLPFNELKSSLKPTQVDYKVSEEERESGNATGTEIPLAIISFAVIALLSIVIIVLIVLKKPIRLRLTLRHPREVDSSDIENYSSHGRIRFVSNQSQSRGSASPLLHPAALSNHNSFTQHQQNELAADALIESGISLLSEPASLLQDGSESSLPNRPEPHRPLQSEATQASGSTSSLHTLTDSSEATGSSPLVGLSKEAPTPNPSNSSEPNQGASSLTSACQSAQFRRPESSHLDHRDSPKGNPCSILSCPTQLPSQNRRCASSQATDSCSPIQAEYTCTSTTGGMTLEKLDENHVETFEWMCMKLDEKRSGMRYDFEKLASCYKISLTARESLKQEFHRGSPSQALMAHIKAEHPNLPIYQLIEDLEKIGRKDIAEGLKPHVFGNDDRSPTPDRSPRVNC</sequence>
<feature type="disulfide bond" evidence="9">
    <location>
        <begin position="720"/>
        <end position="733"/>
    </location>
</feature>
<feature type="compositionally biased region" description="Polar residues" evidence="10">
    <location>
        <begin position="1040"/>
        <end position="1053"/>
    </location>
</feature>
<feature type="compositionally biased region" description="Basic and acidic residues" evidence="10">
    <location>
        <begin position="282"/>
        <end position="298"/>
    </location>
</feature>
<dbReference type="AlphaFoldDB" id="A0A3M6UTV1"/>
<keyword evidence="5 11" id="KW-0472">Membrane</keyword>
<evidence type="ECO:0000259" key="12">
    <source>
        <dbReference type="PROSITE" id="PS50050"/>
    </source>
</evidence>
<dbReference type="GO" id="GO:0043123">
    <property type="term" value="P:positive regulation of canonical NF-kappaB signal transduction"/>
    <property type="evidence" value="ECO:0007669"/>
    <property type="project" value="InterPro"/>
</dbReference>
<feature type="repeat" description="TNFR-Cys" evidence="9">
    <location>
        <begin position="701"/>
        <end position="741"/>
    </location>
</feature>
<evidence type="ECO:0000256" key="11">
    <source>
        <dbReference type="SAM" id="Phobius"/>
    </source>
</evidence>
<name>A0A3M6UTV1_POCDA</name>
<feature type="compositionally biased region" description="Low complexity" evidence="10">
    <location>
        <begin position="999"/>
        <end position="1012"/>
    </location>
</feature>
<evidence type="ECO:0000256" key="9">
    <source>
        <dbReference type="PROSITE-ProRule" id="PRU00206"/>
    </source>
</evidence>
<accession>A0A3M6UTV1</accession>
<dbReference type="SMART" id="SM00208">
    <property type="entry name" value="TNFR"/>
    <property type="match status" value="3"/>
</dbReference>
<comment type="caution">
    <text evidence="9">Lacks conserved residue(s) required for the propagation of feature annotation.</text>
</comment>
<organism evidence="13 14">
    <name type="scientific">Pocillopora damicornis</name>
    <name type="common">Cauliflower coral</name>
    <name type="synonym">Millepora damicornis</name>
    <dbReference type="NCBI Taxonomy" id="46731"/>
    <lineage>
        <taxon>Eukaryota</taxon>
        <taxon>Metazoa</taxon>
        <taxon>Cnidaria</taxon>
        <taxon>Anthozoa</taxon>
        <taxon>Hexacorallia</taxon>
        <taxon>Scleractinia</taxon>
        <taxon>Astrocoeniina</taxon>
        <taxon>Pocilloporidae</taxon>
        <taxon>Pocillopora</taxon>
    </lineage>
</organism>
<keyword evidence="8" id="KW-0325">Glycoprotein</keyword>
<comment type="subcellular location">
    <subcellularLocation>
        <location evidence="1">Membrane</location>
        <topology evidence="1">Single-pass membrane protein</topology>
    </subcellularLocation>
</comment>
<evidence type="ECO:0000313" key="14">
    <source>
        <dbReference type="Proteomes" id="UP000275408"/>
    </source>
</evidence>
<keyword evidence="4 11" id="KW-1133">Transmembrane helix</keyword>
<feature type="domain" description="TNFR-Cys" evidence="12">
    <location>
        <begin position="701"/>
        <end position="741"/>
    </location>
</feature>
<dbReference type="CDD" id="cd00185">
    <property type="entry name" value="TNFRSF"/>
    <property type="match status" value="1"/>
</dbReference>
<feature type="disulfide bond" evidence="9">
    <location>
        <begin position="186"/>
        <end position="204"/>
    </location>
</feature>
<evidence type="ECO:0000256" key="1">
    <source>
        <dbReference type="ARBA" id="ARBA00004167"/>
    </source>
</evidence>
<feature type="domain" description="TNFR-Cys" evidence="12">
    <location>
        <begin position="165"/>
        <end position="204"/>
    </location>
</feature>
<dbReference type="Gene3D" id="1.10.533.10">
    <property type="entry name" value="Death Domain, Fas"/>
    <property type="match status" value="1"/>
</dbReference>
<protein>
    <recommendedName>
        <fullName evidence="12">TNFR-Cys domain-containing protein</fullName>
    </recommendedName>
</protein>
<evidence type="ECO:0000313" key="13">
    <source>
        <dbReference type="EMBL" id="RMX57123.1"/>
    </source>
</evidence>
<evidence type="ECO:0000256" key="3">
    <source>
        <dbReference type="ARBA" id="ARBA00022737"/>
    </source>
</evidence>
<evidence type="ECO:0000256" key="8">
    <source>
        <dbReference type="ARBA" id="ARBA00023180"/>
    </source>
</evidence>
<feature type="repeat" description="TNFR-Cys" evidence="9">
    <location>
        <begin position="165"/>
        <end position="204"/>
    </location>
</feature>
<dbReference type="GO" id="GO:0038023">
    <property type="term" value="F:signaling receptor activity"/>
    <property type="evidence" value="ECO:0007669"/>
    <property type="project" value="InterPro"/>
</dbReference>
<evidence type="ECO:0000256" key="5">
    <source>
        <dbReference type="ARBA" id="ARBA00023136"/>
    </source>
</evidence>
<dbReference type="Gene3D" id="2.10.50.10">
    <property type="entry name" value="Tumor Necrosis Factor Receptor, subunit A, domain 2"/>
    <property type="match status" value="3"/>
</dbReference>
<feature type="region of interest" description="Disordered" evidence="10">
    <location>
        <begin position="268"/>
        <end position="308"/>
    </location>
</feature>
<dbReference type="EMBL" id="RCHS01000744">
    <property type="protein sequence ID" value="RMX57123.1"/>
    <property type="molecule type" value="Genomic_DNA"/>
</dbReference>